<accession>S8FG93</accession>
<gene>
    <name evidence="6" type="ORF">FOMPIDRAFT_1052411</name>
</gene>
<reference evidence="6 7" key="1">
    <citation type="journal article" date="2012" name="Science">
        <title>The Paleozoic origin of enzymatic lignin decomposition reconstructed from 31 fungal genomes.</title>
        <authorList>
            <person name="Floudas D."/>
            <person name="Binder M."/>
            <person name="Riley R."/>
            <person name="Barry K."/>
            <person name="Blanchette R.A."/>
            <person name="Henrissat B."/>
            <person name="Martinez A.T."/>
            <person name="Otillar R."/>
            <person name="Spatafora J.W."/>
            <person name="Yadav J.S."/>
            <person name="Aerts A."/>
            <person name="Benoit I."/>
            <person name="Boyd A."/>
            <person name="Carlson A."/>
            <person name="Copeland A."/>
            <person name="Coutinho P.M."/>
            <person name="de Vries R.P."/>
            <person name="Ferreira P."/>
            <person name="Findley K."/>
            <person name="Foster B."/>
            <person name="Gaskell J."/>
            <person name="Glotzer D."/>
            <person name="Gorecki P."/>
            <person name="Heitman J."/>
            <person name="Hesse C."/>
            <person name="Hori C."/>
            <person name="Igarashi K."/>
            <person name="Jurgens J.A."/>
            <person name="Kallen N."/>
            <person name="Kersten P."/>
            <person name="Kohler A."/>
            <person name="Kuees U."/>
            <person name="Kumar T.K.A."/>
            <person name="Kuo A."/>
            <person name="LaButti K."/>
            <person name="Larrondo L.F."/>
            <person name="Lindquist E."/>
            <person name="Ling A."/>
            <person name="Lombard V."/>
            <person name="Lucas S."/>
            <person name="Lundell T."/>
            <person name="Martin R."/>
            <person name="McLaughlin D.J."/>
            <person name="Morgenstern I."/>
            <person name="Morin E."/>
            <person name="Murat C."/>
            <person name="Nagy L.G."/>
            <person name="Nolan M."/>
            <person name="Ohm R.A."/>
            <person name="Patyshakuliyeva A."/>
            <person name="Rokas A."/>
            <person name="Ruiz-Duenas F.J."/>
            <person name="Sabat G."/>
            <person name="Salamov A."/>
            <person name="Samejima M."/>
            <person name="Schmutz J."/>
            <person name="Slot J.C."/>
            <person name="St John F."/>
            <person name="Stenlid J."/>
            <person name="Sun H."/>
            <person name="Sun S."/>
            <person name="Syed K."/>
            <person name="Tsang A."/>
            <person name="Wiebenga A."/>
            <person name="Young D."/>
            <person name="Pisabarro A."/>
            <person name="Eastwood D.C."/>
            <person name="Martin F."/>
            <person name="Cullen D."/>
            <person name="Grigoriev I.V."/>
            <person name="Hibbett D.S."/>
        </authorList>
    </citation>
    <scope>NUCLEOTIDE SEQUENCE</scope>
    <source>
        <strain evidence="7">FP-58527</strain>
    </source>
</reference>
<evidence type="ECO:0000259" key="5">
    <source>
        <dbReference type="PROSITE" id="PS50865"/>
    </source>
</evidence>
<evidence type="ECO:0000313" key="7">
    <source>
        <dbReference type="Proteomes" id="UP000015241"/>
    </source>
</evidence>
<dbReference type="InterPro" id="IPR002893">
    <property type="entry name" value="Znf_MYND"/>
</dbReference>
<dbReference type="SUPFAM" id="SSF144232">
    <property type="entry name" value="HIT/MYND zinc finger-like"/>
    <property type="match status" value="1"/>
</dbReference>
<dbReference type="Gene3D" id="6.10.140.2220">
    <property type="match status" value="1"/>
</dbReference>
<dbReference type="eggNOG" id="ENOG502SKH3">
    <property type="taxonomic scope" value="Eukaryota"/>
</dbReference>
<dbReference type="STRING" id="743788.S8FG93"/>
<keyword evidence="1" id="KW-0479">Metal-binding</keyword>
<dbReference type="PROSITE" id="PS01360">
    <property type="entry name" value="ZF_MYND_1"/>
    <property type="match status" value="1"/>
</dbReference>
<evidence type="ECO:0000256" key="1">
    <source>
        <dbReference type="ARBA" id="ARBA00022723"/>
    </source>
</evidence>
<evidence type="ECO:0000313" key="6">
    <source>
        <dbReference type="EMBL" id="EPS97434.1"/>
    </source>
</evidence>
<dbReference type="HOGENOM" id="CLU_010273_0_0_1"/>
<evidence type="ECO:0000256" key="2">
    <source>
        <dbReference type="ARBA" id="ARBA00022771"/>
    </source>
</evidence>
<dbReference type="GO" id="GO:0008270">
    <property type="term" value="F:zinc ion binding"/>
    <property type="evidence" value="ECO:0007669"/>
    <property type="project" value="UniProtKB-KW"/>
</dbReference>
<organism evidence="6 7">
    <name type="scientific">Fomitopsis schrenkii</name>
    <name type="common">Brown rot fungus</name>
    <dbReference type="NCBI Taxonomy" id="2126942"/>
    <lineage>
        <taxon>Eukaryota</taxon>
        <taxon>Fungi</taxon>
        <taxon>Dikarya</taxon>
        <taxon>Basidiomycota</taxon>
        <taxon>Agaricomycotina</taxon>
        <taxon>Agaricomycetes</taxon>
        <taxon>Polyporales</taxon>
        <taxon>Fomitopsis</taxon>
    </lineage>
</organism>
<dbReference type="Proteomes" id="UP000015241">
    <property type="component" value="Unassembled WGS sequence"/>
</dbReference>
<keyword evidence="2 4" id="KW-0863">Zinc-finger</keyword>
<dbReference type="EMBL" id="KE504176">
    <property type="protein sequence ID" value="EPS97434.1"/>
    <property type="molecule type" value="Genomic_DNA"/>
</dbReference>
<evidence type="ECO:0000256" key="3">
    <source>
        <dbReference type="ARBA" id="ARBA00022833"/>
    </source>
</evidence>
<keyword evidence="7" id="KW-1185">Reference proteome</keyword>
<dbReference type="PROSITE" id="PS50865">
    <property type="entry name" value="ZF_MYND_2"/>
    <property type="match status" value="1"/>
</dbReference>
<dbReference type="InterPro" id="IPR016024">
    <property type="entry name" value="ARM-type_fold"/>
</dbReference>
<dbReference type="SUPFAM" id="SSF48371">
    <property type="entry name" value="ARM repeat"/>
    <property type="match status" value="1"/>
</dbReference>
<dbReference type="Pfam" id="PF01753">
    <property type="entry name" value="zf-MYND"/>
    <property type="match status" value="1"/>
</dbReference>
<feature type="domain" description="MYND-type" evidence="5">
    <location>
        <begin position="656"/>
        <end position="694"/>
    </location>
</feature>
<sequence length="698" mass="78397">MPPRHTKQRRSGTGQYRIPATFAHDIENADGWNSTVEFLCNFFELPDLTTRSGLKKTHAHYQEISKKLDAAYTKYEGNERVMGGIVGVWAKMSADALLRDKLFKDGLVSKMMPVLDLPSTRHVGLQALCTVTHHGGIAAKQEIARKTPVLLRLIEQFPDDDKVAELVIVVLCHAIGAVVGQENTPDPKLLQPLDMRTVLKVTTDNLRKPAASPFLISHGLGLLTISTQHCYKECKALPPLLTFLVACLRSNEITTRCNALAGIIRMNYAEADNRPTYWDPNRMMAIVQERLPQDIADVMIDYGYERCDLTLTLRSATDFQRAMQTCYDDKDLYKLGQRLAELITRTEFSITNGVYQFYDERMGKAEMFNEGLPFVQWIDALPHCARTLRARGRPVDFDDADVIEIKYYIVKQRIPDAIRVANKALERNPQLAYAYYAIGLGANSENGLRAVKKGLKATKTTPFVKNYMLWRAVEHAGNLGVSRLQEATAGGRDYNEGLAFLLSSCEDAKRFIAEAPPDSRNLGTILDWYILCSIATRGPELSPDLHELDDAFKKLELSARMQEHIGIDAQRTQVRMTRELVVRYYPMAIKSWGEVIARVDKMDLTSASAHRLPSPAKAEDDLAAWLENMSVDDAPDEDRHCAHPKIMPTAVELYRCSHCGNPSAVLKKCGGCGKTRYCDSGCQKQHWPDHKRTCKGST</sequence>
<name>S8FG93_FOMSC</name>
<dbReference type="InParanoid" id="S8FG93"/>
<evidence type="ECO:0000256" key="4">
    <source>
        <dbReference type="PROSITE-ProRule" id="PRU00134"/>
    </source>
</evidence>
<proteinExistence type="predicted"/>
<dbReference type="OrthoDB" id="341421at2759"/>
<protein>
    <recommendedName>
        <fullName evidence="5">MYND-type domain-containing protein</fullName>
    </recommendedName>
</protein>
<keyword evidence="3" id="KW-0862">Zinc</keyword>
<dbReference type="AlphaFoldDB" id="S8FG93"/>